<evidence type="ECO:0000313" key="6">
    <source>
        <dbReference type="EMBL" id="AQZ51735.1"/>
    </source>
</evidence>
<organism evidence="6 7">
    <name type="scientific">Martelella mediterranea DSM 17316</name>
    <dbReference type="NCBI Taxonomy" id="1122214"/>
    <lineage>
        <taxon>Bacteria</taxon>
        <taxon>Pseudomonadati</taxon>
        <taxon>Pseudomonadota</taxon>
        <taxon>Alphaproteobacteria</taxon>
        <taxon>Hyphomicrobiales</taxon>
        <taxon>Aurantimonadaceae</taxon>
        <taxon>Martelella</taxon>
    </lineage>
</organism>
<proteinExistence type="inferred from homology"/>
<dbReference type="InterPro" id="IPR050176">
    <property type="entry name" value="LTTR"/>
</dbReference>
<evidence type="ECO:0000256" key="4">
    <source>
        <dbReference type="ARBA" id="ARBA00023163"/>
    </source>
</evidence>
<dbReference type="eggNOG" id="COG0583">
    <property type="taxonomic scope" value="Bacteria"/>
</dbReference>
<accession>A0A1U9Z213</accession>
<dbReference type="STRING" id="1122214.Mame_02406"/>
<dbReference type="AlphaFoldDB" id="A0A1U9Z213"/>
<dbReference type="Proteomes" id="UP000191135">
    <property type="component" value="Chromosome"/>
</dbReference>
<dbReference type="PANTHER" id="PTHR30579">
    <property type="entry name" value="TRANSCRIPTIONAL REGULATOR"/>
    <property type="match status" value="1"/>
</dbReference>
<dbReference type="GO" id="GO:0003677">
    <property type="term" value="F:DNA binding"/>
    <property type="evidence" value="ECO:0007669"/>
    <property type="project" value="UniProtKB-KW"/>
</dbReference>
<dbReference type="SUPFAM" id="SSF46785">
    <property type="entry name" value="Winged helix' DNA-binding domain"/>
    <property type="match status" value="1"/>
</dbReference>
<name>A0A1U9Z213_9HYPH</name>
<dbReference type="SUPFAM" id="SSF53850">
    <property type="entry name" value="Periplasmic binding protein-like II"/>
    <property type="match status" value="1"/>
</dbReference>
<keyword evidence="2" id="KW-0805">Transcription regulation</keyword>
<keyword evidence="7" id="KW-1185">Reference proteome</keyword>
<dbReference type="EMBL" id="CP020330">
    <property type="protein sequence ID" value="AQZ51735.1"/>
    <property type="molecule type" value="Genomic_DNA"/>
</dbReference>
<dbReference type="Gene3D" id="1.10.10.10">
    <property type="entry name" value="Winged helix-like DNA-binding domain superfamily/Winged helix DNA-binding domain"/>
    <property type="match status" value="1"/>
</dbReference>
<reference evidence="6 7" key="1">
    <citation type="submission" date="2017-03" db="EMBL/GenBank/DDBJ databases">
        <title>Foreign affairs: Plasmid Transfer between Roseobacters and Rhizobia.</title>
        <authorList>
            <person name="Bartling P."/>
            <person name="Bunk B."/>
            <person name="Overmann J."/>
            <person name="Brinkmann H."/>
            <person name="Petersen J."/>
        </authorList>
    </citation>
    <scope>NUCLEOTIDE SEQUENCE [LARGE SCALE GENOMIC DNA]</scope>
    <source>
        <strain evidence="6 7">MACL11</strain>
    </source>
</reference>
<protein>
    <submittedName>
        <fullName evidence="6">HTH-type transcriptional regulator TfdS</fullName>
    </submittedName>
</protein>
<dbReference type="KEGG" id="mmed:Mame_02406"/>
<evidence type="ECO:0000256" key="3">
    <source>
        <dbReference type="ARBA" id="ARBA00023125"/>
    </source>
</evidence>
<keyword evidence="3" id="KW-0238">DNA-binding</keyword>
<evidence type="ECO:0000256" key="1">
    <source>
        <dbReference type="ARBA" id="ARBA00009437"/>
    </source>
</evidence>
<dbReference type="InterPro" id="IPR000847">
    <property type="entry name" value="LysR_HTH_N"/>
</dbReference>
<dbReference type="PANTHER" id="PTHR30579:SF3">
    <property type="entry name" value="TRANSCRIPTIONAL REGULATORY PROTEIN"/>
    <property type="match status" value="1"/>
</dbReference>
<dbReference type="OrthoDB" id="9796526at2"/>
<feature type="domain" description="HTH lysR-type" evidence="5">
    <location>
        <begin position="1"/>
        <end position="61"/>
    </location>
</feature>
<evidence type="ECO:0000259" key="5">
    <source>
        <dbReference type="PROSITE" id="PS50931"/>
    </source>
</evidence>
<dbReference type="InterPro" id="IPR036390">
    <property type="entry name" value="WH_DNA-bd_sf"/>
</dbReference>
<dbReference type="RefSeq" id="WP_018063669.1">
    <property type="nucleotide sequence ID" value="NZ_AQWH01000004.1"/>
</dbReference>
<dbReference type="PROSITE" id="PS50931">
    <property type="entry name" value="HTH_LYSR"/>
    <property type="match status" value="1"/>
</dbReference>
<comment type="similarity">
    <text evidence="1">Belongs to the LysR transcriptional regulatory family.</text>
</comment>
<evidence type="ECO:0000313" key="7">
    <source>
        <dbReference type="Proteomes" id="UP000191135"/>
    </source>
</evidence>
<dbReference type="GO" id="GO:0003700">
    <property type="term" value="F:DNA-binding transcription factor activity"/>
    <property type="evidence" value="ECO:0007669"/>
    <property type="project" value="InterPro"/>
</dbReference>
<sequence length="293" mass="32025">MAEASWDDLQLFHVVAEAGGLSGAAARTGISAPTIGRRMLALERTLGRSLFTRSQRGYELAHDGRELLKQVQRMREVASDIADWHAEAFALPFVTIATDCWLSPLIADNLGEVRQKGDRFRICCSSEGASADLTFRAADVVVLAKRPESGNIAVLPSVAMAYAVYRPKAAGSEDLPWISLGTAAASEPRDRYVFENFEGAIMTWTEDRHLLPRLAMSGAGKAVLPVWVGDGLSELEREGEVIEALTHPLFIVAHDDDRHRREVRLVIERLAALLKNNAARLAGRSGDDRAGIQ</sequence>
<keyword evidence="4" id="KW-0804">Transcription</keyword>
<evidence type="ECO:0000256" key="2">
    <source>
        <dbReference type="ARBA" id="ARBA00023015"/>
    </source>
</evidence>
<gene>
    <name evidence="6" type="primary">tfdS</name>
    <name evidence="6" type="ORF">Mame_02406</name>
</gene>
<dbReference type="Pfam" id="PF00126">
    <property type="entry name" value="HTH_1"/>
    <property type="match status" value="1"/>
</dbReference>
<dbReference type="InterPro" id="IPR036388">
    <property type="entry name" value="WH-like_DNA-bd_sf"/>
</dbReference>